<dbReference type="RefSeq" id="WP_281281774.1">
    <property type="nucleotide sequence ID" value="NZ_JACHGA010000025.1"/>
</dbReference>
<evidence type="ECO:0000313" key="2">
    <source>
        <dbReference type="Proteomes" id="UP000550895"/>
    </source>
</evidence>
<dbReference type="EMBL" id="JACHGA010000025">
    <property type="protein sequence ID" value="MBB5278617.1"/>
    <property type="molecule type" value="Genomic_DNA"/>
</dbReference>
<dbReference type="Proteomes" id="UP000550895">
    <property type="component" value="Unassembled WGS sequence"/>
</dbReference>
<proteinExistence type="predicted"/>
<protein>
    <submittedName>
        <fullName evidence="1">Uncharacterized protein</fullName>
    </submittedName>
</protein>
<sequence length="44" mass="4801">MIGTFEGPAVGIDSMAYNRETVSDEETVQLLLHIISELSPVPLQ</sequence>
<dbReference type="AlphaFoldDB" id="A0A7W8HV09"/>
<keyword evidence="2" id="KW-1185">Reference proteome</keyword>
<organism evidence="1 2">
    <name type="scientific">Rhizobium rosettiformans</name>
    <dbReference type="NCBI Taxonomy" id="1368430"/>
    <lineage>
        <taxon>Bacteria</taxon>
        <taxon>Pseudomonadati</taxon>
        <taxon>Pseudomonadota</taxon>
        <taxon>Alphaproteobacteria</taxon>
        <taxon>Hyphomicrobiales</taxon>
        <taxon>Rhizobiaceae</taxon>
        <taxon>Rhizobium/Agrobacterium group</taxon>
        <taxon>Rhizobium</taxon>
    </lineage>
</organism>
<name>A0A7W8HV09_9HYPH</name>
<gene>
    <name evidence="1" type="ORF">HNR26_004718</name>
</gene>
<comment type="caution">
    <text evidence="1">The sequence shown here is derived from an EMBL/GenBank/DDBJ whole genome shotgun (WGS) entry which is preliminary data.</text>
</comment>
<reference evidence="1 2" key="1">
    <citation type="submission" date="2020-08" db="EMBL/GenBank/DDBJ databases">
        <title>Genomic Encyclopedia of Type Strains, Phase IV (KMG-IV): sequencing the most valuable type-strain genomes for metagenomic binning, comparative biology and taxonomic classification.</title>
        <authorList>
            <person name="Goeker M."/>
        </authorList>
    </citation>
    <scope>NUCLEOTIDE SEQUENCE [LARGE SCALE GENOMIC DNA]</scope>
    <source>
        <strain evidence="1 2">DSM 26376</strain>
    </source>
</reference>
<evidence type="ECO:0000313" key="1">
    <source>
        <dbReference type="EMBL" id="MBB5278617.1"/>
    </source>
</evidence>
<accession>A0A7W8HV09</accession>